<keyword evidence="1" id="KW-0472">Membrane</keyword>
<feature type="transmembrane region" description="Helical" evidence="1">
    <location>
        <begin position="5"/>
        <end position="23"/>
    </location>
</feature>
<dbReference type="PROSITE" id="PS51257">
    <property type="entry name" value="PROKAR_LIPOPROTEIN"/>
    <property type="match status" value="1"/>
</dbReference>
<dbReference type="EMBL" id="CP068108">
    <property type="protein sequence ID" value="QQU00556.1"/>
    <property type="molecule type" value="Genomic_DNA"/>
</dbReference>
<dbReference type="RefSeq" id="WP_002990098.1">
    <property type="nucleotide sequence ID" value="NZ_CP068107.1"/>
</dbReference>
<sequence>MKNLIWIIVILLTGCWYICQFVFDFGGLYVYSLLTLAIILTLINFFVKENQKK</sequence>
<protein>
    <recommendedName>
        <fullName evidence="6">Lmo0937 family membrane protein</fullName>
    </recommendedName>
</protein>
<evidence type="ECO:0000313" key="4">
    <source>
        <dbReference type="Proteomes" id="UP000255024"/>
    </source>
</evidence>
<dbReference type="AlphaFoldDB" id="A0A378RWF6"/>
<keyword evidence="4" id="KW-1185">Reference proteome</keyword>
<keyword evidence="1" id="KW-0812">Transmembrane</keyword>
<reference evidence="2 5" key="2">
    <citation type="submission" date="2021-01" db="EMBL/GenBank/DDBJ databases">
        <title>FDA dAtabase for Regulatory Grade micrObial Sequences (FDA-ARGOS): Supporting development and validation of Infectious Disease Dx tests.</title>
        <authorList>
            <person name="Sproer C."/>
            <person name="Gronow S."/>
            <person name="Severitt S."/>
            <person name="Schroder I."/>
            <person name="Tallon L."/>
            <person name="Sadzewicz L."/>
            <person name="Zhao X."/>
            <person name="Boylan J."/>
            <person name="Ott S."/>
            <person name="Bowen H."/>
            <person name="Vavikolanu K."/>
            <person name="Mehta A."/>
            <person name="Aluvathingal J."/>
            <person name="Nadendla S."/>
            <person name="Lowell S."/>
            <person name="Myers T."/>
            <person name="Yan Y."/>
            <person name="Sichtig H."/>
        </authorList>
    </citation>
    <scope>NUCLEOTIDE SEQUENCE [LARGE SCALE GENOMIC DNA]</scope>
    <source>
        <strain evidence="2 5">FDAARGOS_1131</strain>
    </source>
</reference>
<proteinExistence type="predicted"/>
<evidence type="ECO:0000313" key="2">
    <source>
        <dbReference type="EMBL" id="QQU00556.1"/>
    </source>
</evidence>
<dbReference type="EMBL" id="UGQL01000002">
    <property type="protein sequence ID" value="STZ69927.1"/>
    <property type="molecule type" value="Genomic_DNA"/>
</dbReference>
<dbReference type="Proteomes" id="UP000255024">
    <property type="component" value="Unassembled WGS sequence"/>
</dbReference>
<accession>A0A378RWF6</accession>
<evidence type="ECO:0000313" key="3">
    <source>
        <dbReference type="EMBL" id="STZ69927.1"/>
    </source>
</evidence>
<dbReference type="Proteomes" id="UP000596202">
    <property type="component" value="Chromosome"/>
</dbReference>
<dbReference type="GeneID" id="93526395"/>
<reference evidence="3 4" key="1">
    <citation type="submission" date="2018-06" db="EMBL/GenBank/DDBJ databases">
        <authorList>
            <consortium name="Pathogen Informatics"/>
            <person name="Doyle S."/>
        </authorList>
    </citation>
    <scope>NUCLEOTIDE SEQUENCE [LARGE SCALE GENOMIC DNA]</scope>
    <source>
        <strain evidence="3 4">NCTC11179</strain>
    </source>
</reference>
<evidence type="ECO:0008006" key="6">
    <source>
        <dbReference type="Google" id="ProtNLM"/>
    </source>
</evidence>
<keyword evidence="1" id="KW-1133">Transmembrane helix</keyword>
<feature type="transmembrane region" description="Helical" evidence="1">
    <location>
        <begin position="29"/>
        <end position="47"/>
    </location>
</feature>
<gene>
    <name evidence="2" type="ORF">I6I88_01955</name>
    <name evidence="3" type="ORF">NCTC11179_03452</name>
</gene>
<evidence type="ECO:0000313" key="5">
    <source>
        <dbReference type="Proteomes" id="UP000596202"/>
    </source>
</evidence>
<organism evidence="3 4">
    <name type="scientific">Myroides odoratus</name>
    <name type="common">Flavobacterium odoratum</name>
    <dbReference type="NCBI Taxonomy" id="256"/>
    <lineage>
        <taxon>Bacteria</taxon>
        <taxon>Pseudomonadati</taxon>
        <taxon>Bacteroidota</taxon>
        <taxon>Flavobacteriia</taxon>
        <taxon>Flavobacteriales</taxon>
        <taxon>Flavobacteriaceae</taxon>
        <taxon>Myroides</taxon>
    </lineage>
</organism>
<name>A0A378RWF6_MYROD</name>
<evidence type="ECO:0000256" key="1">
    <source>
        <dbReference type="SAM" id="Phobius"/>
    </source>
</evidence>